<gene>
    <name evidence="1" type="ORF">XDN619_LOCUS23615</name>
</gene>
<dbReference type="AlphaFoldDB" id="A0A816VLT8"/>
<reference evidence="1" key="1">
    <citation type="submission" date="2021-02" db="EMBL/GenBank/DDBJ databases">
        <authorList>
            <person name="Nowell W R."/>
        </authorList>
    </citation>
    <scope>NUCLEOTIDE SEQUENCE</scope>
</reference>
<dbReference type="EMBL" id="CAJNRG010010763">
    <property type="protein sequence ID" value="CAF2125339.1"/>
    <property type="molecule type" value="Genomic_DNA"/>
</dbReference>
<sequence length="162" mass="18493">MIIIIIIFLAIDNGKDLDVNYLTAIYERIHTDEFCPDADHLTQAAKFEQTLIGKQSILTAPHCRLECCFSLVLIEHDRRKLSEDLKESIFEIDEFESSRVQSELDKLPSSSDSRVDRTNHNRIVPSLIDYATNKRDRLLPRILPNSLVDTTLTANNHSSLPS</sequence>
<organism evidence="1 2">
    <name type="scientific">Rotaria magnacalcarata</name>
    <dbReference type="NCBI Taxonomy" id="392030"/>
    <lineage>
        <taxon>Eukaryota</taxon>
        <taxon>Metazoa</taxon>
        <taxon>Spiralia</taxon>
        <taxon>Gnathifera</taxon>
        <taxon>Rotifera</taxon>
        <taxon>Eurotatoria</taxon>
        <taxon>Bdelloidea</taxon>
        <taxon>Philodinida</taxon>
        <taxon>Philodinidae</taxon>
        <taxon>Rotaria</taxon>
    </lineage>
</organism>
<name>A0A816VLT8_9BILA</name>
<accession>A0A816VLT8</accession>
<comment type="caution">
    <text evidence="1">The sequence shown here is derived from an EMBL/GenBank/DDBJ whole genome shotgun (WGS) entry which is preliminary data.</text>
</comment>
<proteinExistence type="predicted"/>
<dbReference type="Proteomes" id="UP000663887">
    <property type="component" value="Unassembled WGS sequence"/>
</dbReference>
<evidence type="ECO:0000313" key="2">
    <source>
        <dbReference type="Proteomes" id="UP000663887"/>
    </source>
</evidence>
<protein>
    <submittedName>
        <fullName evidence="1">Uncharacterized protein</fullName>
    </submittedName>
</protein>
<evidence type="ECO:0000313" key="1">
    <source>
        <dbReference type="EMBL" id="CAF2125339.1"/>
    </source>
</evidence>